<dbReference type="InterPro" id="IPR008928">
    <property type="entry name" value="6-hairpin_glycosidase_sf"/>
</dbReference>
<dbReference type="InterPro" id="IPR036249">
    <property type="entry name" value="Thioredoxin-like_sf"/>
</dbReference>
<accession>A0A545STF7</accession>
<dbReference type="PANTHER" id="PTHR42899">
    <property type="entry name" value="SPERMATOGENESIS-ASSOCIATED PROTEIN 20"/>
    <property type="match status" value="1"/>
</dbReference>
<dbReference type="OrthoDB" id="9762614at2"/>
<feature type="domain" description="Spermatogenesis-associated protein 20-like TRX" evidence="1">
    <location>
        <begin position="6"/>
        <end position="161"/>
    </location>
</feature>
<keyword evidence="3" id="KW-1185">Reference proteome</keyword>
<dbReference type="Pfam" id="PF03190">
    <property type="entry name" value="Thioredox_DsbH"/>
    <property type="match status" value="1"/>
</dbReference>
<dbReference type="InterPro" id="IPR024705">
    <property type="entry name" value="Ssp411"/>
</dbReference>
<dbReference type="CDD" id="cd02955">
    <property type="entry name" value="SSP411"/>
    <property type="match status" value="1"/>
</dbReference>
<protein>
    <submittedName>
        <fullName evidence="2">Thioredoxin domain-containing protein</fullName>
    </submittedName>
</protein>
<evidence type="ECO:0000313" key="3">
    <source>
        <dbReference type="Proteomes" id="UP000319732"/>
    </source>
</evidence>
<organism evidence="2 3">
    <name type="scientific">Exilibacterium tricleocarpae</name>
    <dbReference type="NCBI Taxonomy" id="2591008"/>
    <lineage>
        <taxon>Bacteria</taxon>
        <taxon>Pseudomonadati</taxon>
        <taxon>Pseudomonadota</taxon>
        <taxon>Gammaproteobacteria</taxon>
        <taxon>Cellvibrionales</taxon>
        <taxon>Cellvibrionaceae</taxon>
        <taxon>Exilibacterium</taxon>
    </lineage>
</organism>
<dbReference type="EMBL" id="VHSG01000028">
    <property type="protein sequence ID" value="TQV68253.1"/>
    <property type="molecule type" value="Genomic_DNA"/>
</dbReference>
<dbReference type="GO" id="GO:0005975">
    <property type="term" value="P:carbohydrate metabolic process"/>
    <property type="evidence" value="ECO:0007669"/>
    <property type="project" value="InterPro"/>
</dbReference>
<evidence type="ECO:0000259" key="1">
    <source>
        <dbReference type="Pfam" id="PF03190"/>
    </source>
</evidence>
<reference evidence="2 3" key="1">
    <citation type="submission" date="2019-06" db="EMBL/GenBank/DDBJ databases">
        <title>Whole genome sequence for Cellvibrionaceae sp. R142.</title>
        <authorList>
            <person name="Wang G."/>
        </authorList>
    </citation>
    <scope>NUCLEOTIDE SEQUENCE [LARGE SCALE GENOMIC DNA]</scope>
    <source>
        <strain evidence="2 3">R142</strain>
    </source>
</reference>
<dbReference type="AlphaFoldDB" id="A0A545STF7"/>
<proteinExistence type="predicted"/>
<dbReference type="SUPFAM" id="SSF52833">
    <property type="entry name" value="Thioredoxin-like"/>
    <property type="match status" value="1"/>
</dbReference>
<dbReference type="Gene3D" id="3.40.30.10">
    <property type="entry name" value="Glutaredoxin"/>
    <property type="match status" value="1"/>
</dbReference>
<dbReference type="PIRSF" id="PIRSF006402">
    <property type="entry name" value="UCP006402_thioredoxin"/>
    <property type="match status" value="1"/>
</dbReference>
<dbReference type="SUPFAM" id="SSF48208">
    <property type="entry name" value="Six-hairpin glycosidases"/>
    <property type="match status" value="1"/>
</dbReference>
<sequence length="687" mass="76617">MAIQSNRLGVQTSPYLLQHKDNPVAWHPWDQEALDLARREDKPILLSIGYSACHWCHVMAHESFEDARTAALMNQLFVNIKVDREERPDLDDIYQTAHQLLTNRVGGWPLTLFLCPQTQLPFVAGTYFPKTSRGGQFSFQEVLARVSEFYRQQKTELDDLKALVKKSYAKLAHRDDTGEPQTLTPAPLEQSIELLLKQADPVNGGFGGAPKFPMPANLERLLVAARREGSAHAGEARRHLILSLNAIALGGIYDVIGGGFFRYATDANWSVPHFEKMLYDNGLLLGVYAAAWADTAEPSYEQAMRGVADWVLLQMRAPQGGFYSALDADSEGEEGGYYLWSIGAIKGLVTDAEYALLELFFNLTEPPNVSGRWHLHPVQSWPELVAASGLGEERARALFLSGREKLARARARRSLPGLDDKILCGWNGLMVRGLALAGRVLGDDDYLAAAQRAIDFVRGHLWAERRLFATWQQGEARFAGYLDDYVFIMDALLELLQARWRDEDYRFLIDLAEATLANFEDGEHGGFFFTAHDHEQLIHRSKPLHDNVTPSGNGIAAKVFGRLGHLAGEPRYLDCVERTLQSAWASINRQPDAHHNLLLALAEWHSAPPLVMLAGDDALTDWQRQIQRRSGDRVPCYRIPPASSLHPATASALPHNHGLVCVGQRCLAPQETLAGLLEQLSEEVKCL</sequence>
<dbReference type="PANTHER" id="PTHR42899:SF1">
    <property type="entry name" value="SPERMATOGENESIS-ASSOCIATED PROTEIN 20"/>
    <property type="match status" value="1"/>
</dbReference>
<evidence type="ECO:0000313" key="2">
    <source>
        <dbReference type="EMBL" id="TQV68253.1"/>
    </source>
</evidence>
<comment type="caution">
    <text evidence="2">The sequence shown here is derived from an EMBL/GenBank/DDBJ whole genome shotgun (WGS) entry which is preliminary data.</text>
</comment>
<name>A0A545STF7_9GAMM</name>
<dbReference type="Proteomes" id="UP000319732">
    <property type="component" value="Unassembled WGS sequence"/>
</dbReference>
<gene>
    <name evidence="2" type="ORF">FKG94_23435</name>
</gene>
<dbReference type="RefSeq" id="WP_142929385.1">
    <property type="nucleotide sequence ID" value="NZ_ML660106.1"/>
</dbReference>
<dbReference type="InterPro" id="IPR004879">
    <property type="entry name" value="Ssp411-like_TRX"/>
</dbReference>